<dbReference type="RefSeq" id="WP_078503058.1">
    <property type="nucleotide sequence ID" value="NZ_MSZX01000024.1"/>
</dbReference>
<dbReference type="AlphaFoldDB" id="A0A1T2WZD4"/>
<evidence type="ECO:0000313" key="3">
    <source>
        <dbReference type="Proteomes" id="UP000190188"/>
    </source>
</evidence>
<reference evidence="2 3" key="1">
    <citation type="submission" date="2017-01" db="EMBL/GenBank/DDBJ databases">
        <title>Genome analysis of Paenibacillus selenitrireducens ES3-24.</title>
        <authorList>
            <person name="Xu D."/>
            <person name="Yao R."/>
            <person name="Zheng S."/>
        </authorList>
    </citation>
    <scope>NUCLEOTIDE SEQUENCE [LARGE SCALE GENOMIC DNA]</scope>
    <source>
        <strain evidence="2 3">ES3-24</strain>
    </source>
</reference>
<dbReference type="Proteomes" id="UP000190188">
    <property type="component" value="Unassembled WGS sequence"/>
</dbReference>
<keyword evidence="3" id="KW-1185">Reference proteome</keyword>
<feature type="transmembrane region" description="Helical" evidence="1">
    <location>
        <begin position="90"/>
        <end position="110"/>
    </location>
</feature>
<proteinExistence type="predicted"/>
<evidence type="ECO:0000313" key="2">
    <source>
        <dbReference type="EMBL" id="OPA72984.1"/>
    </source>
</evidence>
<evidence type="ECO:0000256" key="1">
    <source>
        <dbReference type="SAM" id="Phobius"/>
    </source>
</evidence>
<feature type="transmembrane region" description="Helical" evidence="1">
    <location>
        <begin position="130"/>
        <end position="153"/>
    </location>
</feature>
<sequence length="194" mass="21648">MFAGHFGLAAAVKSKAPQIPLWALMLSTQLLDVVFIPFLLTGKETMEPISGETGYGANMIHADYTHSLIGALFIAMIAGWGAWRLWGRRGGVITLSVVFSHWILDLLVHRSDLPILPENFGNLPLLGFGLWKYPVISITLEIILLVSGIILYYRSFSRINEHRQGRRWVIASTVLMGFMFLMAIATDVFNLSLD</sequence>
<gene>
    <name evidence="2" type="ORF">BVG16_30970</name>
</gene>
<protein>
    <submittedName>
        <fullName evidence="2">Permease</fullName>
    </submittedName>
</protein>
<accession>A0A1T2WZD4</accession>
<name>A0A1T2WZD4_9BACL</name>
<keyword evidence="1" id="KW-0472">Membrane</keyword>
<feature type="transmembrane region" description="Helical" evidence="1">
    <location>
        <begin position="64"/>
        <end position="83"/>
    </location>
</feature>
<dbReference type="OrthoDB" id="327431at2"/>
<comment type="caution">
    <text evidence="2">The sequence shown here is derived from an EMBL/GenBank/DDBJ whole genome shotgun (WGS) entry which is preliminary data.</text>
</comment>
<keyword evidence="1" id="KW-0812">Transmembrane</keyword>
<feature type="transmembrane region" description="Helical" evidence="1">
    <location>
        <begin position="21"/>
        <end position="40"/>
    </location>
</feature>
<organism evidence="2 3">
    <name type="scientific">Paenibacillus selenitireducens</name>
    <dbReference type="NCBI Taxonomy" id="1324314"/>
    <lineage>
        <taxon>Bacteria</taxon>
        <taxon>Bacillati</taxon>
        <taxon>Bacillota</taxon>
        <taxon>Bacilli</taxon>
        <taxon>Bacillales</taxon>
        <taxon>Paenibacillaceae</taxon>
        <taxon>Paenibacillus</taxon>
    </lineage>
</organism>
<dbReference type="EMBL" id="MSZX01000024">
    <property type="protein sequence ID" value="OPA72984.1"/>
    <property type="molecule type" value="Genomic_DNA"/>
</dbReference>
<feature type="transmembrane region" description="Helical" evidence="1">
    <location>
        <begin position="165"/>
        <end position="185"/>
    </location>
</feature>
<keyword evidence="1" id="KW-1133">Transmembrane helix</keyword>
<dbReference type="STRING" id="1324314.BVG16_30970"/>